<evidence type="ECO:0000256" key="7">
    <source>
        <dbReference type="ARBA" id="ARBA00022840"/>
    </source>
</evidence>
<feature type="transmembrane region" description="Helical" evidence="10">
    <location>
        <begin position="905"/>
        <end position="929"/>
    </location>
</feature>
<evidence type="ECO:0000256" key="1">
    <source>
        <dbReference type="ARBA" id="ARBA00004141"/>
    </source>
</evidence>
<organism evidence="12 13">
    <name type="scientific">Stentor coeruleus</name>
    <dbReference type="NCBI Taxonomy" id="5963"/>
    <lineage>
        <taxon>Eukaryota</taxon>
        <taxon>Sar</taxon>
        <taxon>Alveolata</taxon>
        <taxon>Ciliophora</taxon>
        <taxon>Postciliodesmatophora</taxon>
        <taxon>Heterotrichea</taxon>
        <taxon>Heterotrichida</taxon>
        <taxon>Stentoridae</taxon>
        <taxon>Stentor</taxon>
    </lineage>
</organism>
<evidence type="ECO:0000256" key="8">
    <source>
        <dbReference type="ARBA" id="ARBA00022989"/>
    </source>
</evidence>
<feature type="transmembrane region" description="Helical" evidence="10">
    <location>
        <begin position="1258"/>
        <end position="1283"/>
    </location>
</feature>
<dbReference type="Pfam" id="PF12698">
    <property type="entry name" value="ABC2_membrane_3"/>
    <property type="match status" value="2"/>
</dbReference>
<dbReference type="InterPro" id="IPR013525">
    <property type="entry name" value="ABC2_TM"/>
</dbReference>
<comment type="caution">
    <text evidence="12">The sequence shown here is derived from an EMBL/GenBank/DDBJ whole genome shotgun (WGS) entry which is preliminary data.</text>
</comment>
<keyword evidence="8 10" id="KW-1133">Transmembrane helix</keyword>
<feature type="transmembrane region" description="Helical" evidence="10">
    <location>
        <begin position="1103"/>
        <end position="1120"/>
    </location>
</feature>
<dbReference type="InterPro" id="IPR026082">
    <property type="entry name" value="ABCA"/>
</dbReference>
<keyword evidence="13" id="KW-1185">Reference proteome</keyword>
<feature type="transmembrane region" description="Helical" evidence="10">
    <location>
        <begin position="414"/>
        <end position="433"/>
    </location>
</feature>
<dbReference type="SMART" id="SM00382">
    <property type="entry name" value="AAA"/>
    <property type="match status" value="2"/>
</dbReference>
<dbReference type="Pfam" id="PF00005">
    <property type="entry name" value="ABC_tran"/>
    <property type="match status" value="2"/>
</dbReference>
<dbReference type="CDD" id="cd03263">
    <property type="entry name" value="ABC_subfamily_A"/>
    <property type="match status" value="2"/>
</dbReference>
<dbReference type="GO" id="GO:0016020">
    <property type="term" value="C:membrane"/>
    <property type="evidence" value="ECO:0007669"/>
    <property type="project" value="UniProtKB-SubCell"/>
</dbReference>
<feature type="transmembrane region" description="Helical" evidence="10">
    <location>
        <begin position="268"/>
        <end position="287"/>
    </location>
</feature>
<name>A0A1R2B8I0_9CILI</name>
<sequence length="1726" mass="195154">MGVWSQYKALLFKNWILWKRKIFGSLCEVLFPISLIVIVGLIRTAASGTNHDKQDWATQVSDSYFITPDISDYSTTNTKSFRLVKEFNIPFQSCSNFIDNKIHSLSYSIITNDAEIKEDFTNYMVENIKILSENTLTDHINFSTVSDLEDYVESSDYEDSKKICFAVYLDKKADKNYHLSFRFNVTENFPGNGARLGDFVDIFHLDNPDYNKLLVNPTDFATQFYDYGFLTLNNLVHNFMLKEKLGKKDGFIKSTISPMRLDDYFEDGFLVAIQGALVFFIIISYLIPVSRFLSLIVHEKETKTKEMMMMMGLTHTAYWLSWITYYFIIYTIVSIALTIISIQMNIFANSNSGLIFLYYWLFGMACLSFSIFLSMFFSKSRSAVLVGVPLFLGSYFVSFAVADPAISMNKKAGASLLPTVGFVLVTNVVAQLESGVTGIQNSNIDYDIDNYNFAVYVGLMVLDIVYMSALAAYLEVVWPSEWGVKKPWYFLFTKAFWCAKKVHTNEDLFDKEVMWGDNVESVDQNLEGQKLTGKALLVRGLTKRFSNKIAVDNLNLDIYEGQIFALLGHNGAGKTTTMSMMAGLIPPSSGDMTVHNNYLSKNLSSIRENLSVCPQHNILFPDLNAYEHLYLFCIFKGITDSNTIKEMSHAKLSELELLSQAHKKTKFFSGGQKRKLSLAIALIGNSPIVLLDEPTSGMDLTARRHMWDMLKNNKAGRIIILTTHYMEEADVLADRIAIMSEGKLRCCGSSLFLKSRYGVGYHLTMVKSQEAVKNSRQLENFVMGNVNSAKLMTDSHGEITFQLPSSSSSQFVEFFEKLDENLRTLGLISYSISATTLEEVFLRVARGSDENLDNKDEKQDDDDDFLFENEFVLADDRVRGSLFFDHFLTLIKKRAISSKRDFKTLLFEIFIPIILIIIGLSLMLIPSILTNYSAYELTLEKFDSVQNIIYGGDSKGTNLINIIKDSINIKSIDSKAKTCEATSDEVLNNINLQPKLISSYYFDSINSNLNQYSFTSFFDQKAYQAPAIVYNTMAEAILKSIDNDFQIKSYNHPLPITKEMNSFTGSGDGFTGSLIFSLGFSFIPTGIILFITKEREINIKHQHMISGVSLFAYWMANFIWDLIKHIIPTVICSIIIIAYQIDIYTDKKSSYGAMWMLLGLTGIASGPFSYFLSFFFKNHSTAQIFMLIISFVTGSCLPSAIFVMTLFESSRKAGKILSWIFKIFPNFCFGWGVLRVGSAKMFASLEETDILDAFDINSAGGCMILLGCITIFYLLLVILMELFESNPIFSKIFNIRKHVHPEVYEHDDDVDAESNLAESIDPKSVQVNVKKLSKSFKVAGRILTAVNELSFSVKKEECFALLGINGAGKTTTFKILTGEIPCDLGSAFIGGKNVSNELTEARKIIGYCPQFDALTDNLTGKEHLEVYAHIKGIPKNKIKEQVDYILKCMDLEQYANVLSGTYSGGNKRKLSVAMALIGNPSVIFLDEPSAGMDPEARKKMWKILGNIKKKKSAVILTTHSMEEAEALCDRMTIMVRGRLKCIGTSTWIKSKFGDGYELEVKIEIPRLEDVNMIINRFESYIGRENITLSNIDNCLGYIGLMYLRPYITNIGPGAGIFSNLHNDGFISKEALASWCLIENQGFFIKAWLEKEFVEVEIIEHYNLMSKFKLKRQFVKSIGYLFSVIEIGKVNMRISDYAICMTSLEQIFNRFAKKAELEEIEKMRMQG</sequence>
<dbReference type="GO" id="GO:0140359">
    <property type="term" value="F:ABC-type transporter activity"/>
    <property type="evidence" value="ECO:0007669"/>
    <property type="project" value="InterPro"/>
</dbReference>
<feature type="transmembrane region" description="Helical" evidence="10">
    <location>
        <begin position="1182"/>
        <end position="1207"/>
    </location>
</feature>
<keyword evidence="9 10" id="KW-0472">Membrane</keyword>
<evidence type="ECO:0000256" key="4">
    <source>
        <dbReference type="ARBA" id="ARBA00022692"/>
    </source>
</evidence>
<dbReference type="InterPro" id="IPR017871">
    <property type="entry name" value="ABC_transporter-like_CS"/>
</dbReference>
<comment type="subcellular location">
    <subcellularLocation>
        <location evidence="1">Membrane</location>
        <topology evidence="1">Multi-pass membrane protein</topology>
    </subcellularLocation>
</comment>
<dbReference type="GO" id="GO:0016887">
    <property type="term" value="F:ATP hydrolysis activity"/>
    <property type="evidence" value="ECO:0007669"/>
    <property type="project" value="InterPro"/>
</dbReference>
<dbReference type="InterPro" id="IPR003439">
    <property type="entry name" value="ABC_transporter-like_ATP-bd"/>
</dbReference>
<reference evidence="12 13" key="1">
    <citation type="submission" date="2016-11" db="EMBL/GenBank/DDBJ databases">
        <title>The macronuclear genome of Stentor coeruleus: a giant cell with tiny introns.</title>
        <authorList>
            <person name="Slabodnick M."/>
            <person name="Ruby J.G."/>
            <person name="Reiff S.B."/>
            <person name="Swart E.C."/>
            <person name="Gosai S."/>
            <person name="Prabakaran S."/>
            <person name="Witkowska E."/>
            <person name="Larue G.E."/>
            <person name="Fisher S."/>
            <person name="Freeman R.M."/>
            <person name="Gunawardena J."/>
            <person name="Chu W."/>
            <person name="Stover N.A."/>
            <person name="Gregory B.D."/>
            <person name="Nowacki M."/>
            <person name="Derisi J."/>
            <person name="Roy S.W."/>
            <person name="Marshall W.F."/>
            <person name="Sood P."/>
        </authorList>
    </citation>
    <scope>NUCLEOTIDE SEQUENCE [LARGE SCALE GENOMIC DNA]</scope>
    <source>
        <strain evidence="12">WM001</strain>
    </source>
</reference>
<dbReference type="SUPFAM" id="SSF52540">
    <property type="entry name" value="P-loop containing nucleoside triphosphate hydrolases"/>
    <property type="match status" value="2"/>
</dbReference>
<feature type="domain" description="ABC transporter" evidence="11">
    <location>
        <begin position="1327"/>
        <end position="1561"/>
    </location>
</feature>
<feature type="transmembrane region" description="Helical" evidence="10">
    <location>
        <begin position="22"/>
        <end position="42"/>
    </location>
</feature>
<evidence type="ECO:0000313" key="12">
    <source>
        <dbReference type="EMBL" id="OMJ73092.1"/>
    </source>
</evidence>
<feature type="transmembrane region" description="Helical" evidence="10">
    <location>
        <begin position="453"/>
        <end position="476"/>
    </location>
</feature>
<gene>
    <name evidence="12" type="ORF">SteCoe_28294</name>
</gene>
<accession>A0A1R2B8I0</accession>
<feature type="transmembrane region" description="Helical" evidence="10">
    <location>
        <begin position="1126"/>
        <end position="1143"/>
    </location>
</feature>
<evidence type="ECO:0000256" key="2">
    <source>
        <dbReference type="ARBA" id="ARBA00008869"/>
    </source>
</evidence>
<feature type="transmembrane region" description="Helical" evidence="10">
    <location>
        <begin position="1155"/>
        <end position="1176"/>
    </location>
</feature>
<keyword evidence="7" id="KW-0067">ATP-binding</keyword>
<evidence type="ECO:0000259" key="11">
    <source>
        <dbReference type="PROSITE" id="PS50893"/>
    </source>
</evidence>
<dbReference type="PROSITE" id="PS00211">
    <property type="entry name" value="ABC_TRANSPORTER_1"/>
    <property type="match status" value="2"/>
</dbReference>
<dbReference type="Gene3D" id="3.40.50.300">
    <property type="entry name" value="P-loop containing nucleotide triphosphate hydrolases"/>
    <property type="match status" value="2"/>
</dbReference>
<dbReference type="EMBL" id="MPUH01000847">
    <property type="protein sequence ID" value="OMJ73092.1"/>
    <property type="molecule type" value="Genomic_DNA"/>
</dbReference>
<feature type="transmembrane region" description="Helical" evidence="10">
    <location>
        <begin position="1219"/>
        <end position="1238"/>
    </location>
</feature>
<feature type="transmembrane region" description="Helical" evidence="10">
    <location>
        <begin position="383"/>
        <end position="402"/>
    </location>
</feature>
<feature type="transmembrane region" description="Helical" evidence="10">
    <location>
        <begin position="317"/>
        <end position="342"/>
    </location>
</feature>
<dbReference type="InterPro" id="IPR027417">
    <property type="entry name" value="P-loop_NTPase"/>
</dbReference>
<dbReference type="Proteomes" id="UP000187209">
    <property type="component" value="Unassembled WGS sequence"/>
</dbReference>
<dbReference type="FunFam" id="3.40.50.300:FF:000298">
    <property type="entry name" value="ATP-binding cassette sub-family A member 12"/>
    <property type="match status" value="1"/>
</dbReference>
<dbReference type="OrthoDB" id="311765at2759"/>
<keyword evidence="5" id="KW-0677">Repeat</keyword>
<feature type="domain" description="ABC transporter" evidence="11">
    <location>
        <begin position="536"/>
        <end position="766"/>
    </location>
</feature>
<keyword evidence="6" id="KW-0547">Nucleotide-binding</keyword>
<dbReference type="InterPro" id="IPR003593">
    <property type="entry name" value="AAA+_ATPase"/>
</dbReference>
<dbReference type="GO" id="GO:0005524">
    <property type="term" value="F:ATP binding"/>
    <property type="evidence" value="ECO:0007669"/>
    <property type="project" value="UniProtKB-KW"/>
</dbReference>
<feature type="transmembrane region" description="Helical" evidence="10">
    <location>
        <begin position="1070"/>
        <end position="1091"/>
    </location>
</feature>
<proteinExistence type="inferred from homology"/>
<keyword evidence="3" id="KW-0813">Transport</keyword>
<keyword evidence="4 10" id="KW-0812">Transmembrane</keyword>
<evidence type="ECO:0000313" key="13">
    <source>
        <dbReference type="Proteomes" id="UP000187209"/>
    </source>
</evidence>
<feature type="transmembrane region" description="Helical" evidence="10">
    <location>
        <begin position="354"/>
        <end position="377"/>
    </location>
</feature>
<dbReference type="PROSITE" id="PS50893">
    <property type="entry name" value="ABC_TRANSPORTER_2"/>
    <property type="match status" value="2"/>
</dbReference>
<protein>
    <recommendedName>
        <fullName evidence="11">ABC transporter domain-containing protein</fullName>
    </recommendedName>
</protein>
<evidence type="ECO:0000256" key="3">
    <source>
        <dbReference type="ARBA" id="ARBA00022448"/>
    </source>
</evidence>
<evidence type="ECO:0000256" key="10">
    <source>
        <dbReference type="SAM" id="Phobius"/>
    </source>
</evidence>
<evidence type="ECO:0000256" key="9">
    <source>
        <dbReference type="ARBA" id="ARBA00023136"/>
    </source>
</evidence>
<dbReference type="PANTHER" id="PTHR19229">
    <property type="entry name" value="ATP-BINDING CASSETTE TRANSPORTER SUBFAMILY A ABCA"/>
    <property type="match status" value="1"/>
</dbReference>
<dbReference type="PANTHER" id="PTHR19229:SF36">
    <property type="entry name" value="ATP-BINDING CASSETTE SUB-FAMILY A MEMBER 2"/>
    <property type="match status" value="1"/>
</dbReference>
<comment type="similarity">
    <text evidence="2">Belongs to the ABC transporter superfamily. ABCA family.</text>
</comment>
<dbReference type="FunFam" id="3.40.50.300:FF:000335">
    <property type="entry name" value="ATP binding cassette subfamily A member 5"/>
    <property type="match status" value="1"/>
</dbReference>
<evidence type="ECO:0000256" key="5">
    <source>
        <dbReference type="ARBA" id="ARBA00022737"/>
    </source>
</evidence>
<evidence type="ECO:0000256" key="6">
    <source>
        <dbReference type="ARBA" id="ARBA00022741"/>
    </source>
</evidence>
<dbReference type="GO" id="GO:0005319">
    <property type="term" value="F:lipid transporter activity"/>
    <property type="evidence" value="ECO:0007669"/>
    <property type="project" value="TreeGrafter"/>
</dbReference>